<dbReference type="Proteomes" id="UP000072763">
    <property type="component" value="Unassembled WGS sequence"/>
</dbReference>
<evidence type="ECO:0000256" key="1">
    <source>
        <dbReference type="ARBA" id="ARBA00006068"/>
    </source>
</evidence>
<dbReference type="EMBL" id="LDRC01000043">
    <property type="protein sequence ID" value="KTR51857.1"/>
    <property type="molecule type" value="Genomic_DNA"/>
</dbReference>
<dbReference type="AlphaFoldDB" id="A0A147DR50"/>
<dbReference type="PANTHER" id="PTHR33392">
    <property type="entry name" value="POLYISOPRENYL-TEICHOIC ACID--PEPTIDOGLYCAN TEICHOIC ACID TRANSFERASE TAGU"/>
    <property type="match status" value="1"/>
</dbReference>
<comment type="caution">
    <text evidence="4">The sequence shown here is derived from an EMBL/GenBank/DDBJ whole genome shotgun (WGS) entry which is preliminary data.</text>
</comment>
<dbReference type="Pfam" id="PF03816">
    <property type="entry name" value="LytR_cpsA_psr"/>
    <property type="match status" value="1"/>
</dbReference>
<keyword evidence="2" id="KW-1133">Transmembrane helix</keyword>
<keyword evidence="2" id="KW-0812">Transmembrane</keyword>
<gene>
    <name evidence="4" type="ORF">NS359_08450</name>
</gene>
<comment type="similarity">
    <text evidence="1">Belongs to the LytR/CpsA/Psr (LCP) family.</text>
</comment>
<protein>
    <recommendedName>
        <fullName evidence="3">Cell envelope-related transcriptional attenuator domain-containing protein</fullName>
    </recommendedName>
</protein>
<reference evidence="4 5" key="1">
    <citation type="journal article" date="2016" name="Front. Microbiol.">
        <title>Genomic Resource of Rice Seed Associated Bacteria.</title>
        <authorList>
            <person name="Midha S."/>
            <person name="Bansal K."/>
            <person name="Sharma S."/>
            <person name="Kumar N."/>
            <person name="Patil P.P."/>
            <person name="Chaudhry V."/>
            <person name="Patil P.B."/>
        </authorList>
    </citation>
    <scope>NUCLEOTIDE SEQUENCE [LARGE SCALE GENOMIC DNA]</scope>
    <source>
        <strain evidence="4 5">NS359</strain>
    </source>
</reference>
<evidence type="ECO:0000259" key="3">
    <source>
        <dbReference type="Pfam" id="PF03816"/>
    </source>
</evidence>
<accession>A0A147DR50</accession>
<feature type="domain" description="Cell envelope-related transcriptional attenuator" evidence="3">
    <location>
        <begin position="94"/>
        <end position="235"/>
    </location>
</feature>
<keyword evidence="2" id="KW-0472">Membrane</keyword>
<evidence type="ECO:0000313" key="4">
    <source>
        <dbReference type="EMBL" id="KTR51857.1"/>
    </source>
</evidence>
<evidence type="ECO:0000256" key="2">
    <source>
        <dbReference type="SAM" id="Phobius"/>
    </source>
</evidence>
<organism evidence="4 5">
    <name type="scientific">Curtobacterium oceanosedimentum</name>
    <dbReference type="NCBI Taxonomy" id="465820"/>
    <lineage>
        <taxon>Bacteria</taxon>
        <taxon>Bacillati</taxon>
        <taxon>Actinomycetota</taxon>
        <taxon>Actinomycetes</taxon>
        <taxon>Micrococcales</taxon>
        <taxon>Microbacteriaceae</taxon>
        <taxon>Curtobacterium</taxon>
    </lineage>
</organism>
<dbReference type="InterPro" id="IPR004474">
    <property type="entry name" value="LytR_CpsA_psr"/>
</dbReference>
<name>A0A147DR50_9MICO</name>
<evidence type="ECO:0000313" key="5">
    <source>
        <dbReference type="Proteomes" id="UP000072763"/>
    </source>
</evidence>
<dbReference type="InterPro" id="IPR050922">
    <property type="entry name" value="LytR/CpsA/Psr_CW_biosynth"/>
</dbReference>
<sequence length="330" mass="36002">MRRRKLTERPLFIVMIIVAFVLAIAVAVAAIGGIFTKQLADTFDSDTKKIAGAFPEEGTRPDSNGSEALNILLMGSDSRGDSTSIDQSGPSNQRTDTMMLVHVSADRQSVSVMSIMRDLWVPIPGHGTHKINAAFAYGGAALTVQTVEQMLGVRIDHVAIMDFEGFGAMTSALGGVDVQNQRAFTIDGEHFDAGSIHLEGARALLFVRARYPFVDGDYQRVRNQQAFMKAIVQRLVTTSTLTSPTRISDFVRTTSSYMSVDESFTSKTILDLGLGLRDVRQDDIRFFTIPTAGTGTSEDGQSIVLVNEQEMPSLREALARDELDTYPPAN</sequence>
<dbReference type="NCBIfam" id="TIGR00350">
    <property type="entry name" value="lytR_cpsA_psr"/>
    <property type="match status" value="1"/>
</dbReference>
<dbReference type="PANTHER" id="PTHR33392:SF6">
    <property type="entry name" value="POLYISOPRENYL-TEICHOIC ACID--PEPTIDOGLYCAN TEICHOIC ACID TRANSFERASE TAGU"/>
    <property type="match status" value="1"/>
</dbReference>
<proteinExistence type="inferred from homology"/>
<dbReference type="Gene3D" id="3.40.630.190">
    <property type="entry name" value="LCP protein"/>
    <property type="match status" value="1"/>
</dbReference>
<feature type="transmembrane region" description="Helical" evidence="2">
    <location>
        <begin position="12"/>
        <end position="35"/>
    </location>
</feature>
<dbReference type="PATRIC" id="fig|465820.4.peg.1856"/>
<dbReference type="STRING" id="465820.NS263_13795"/>